<evidence type="ECO:0000313" key="1">
    <source>
        <dbReference type="EMBL" id="ERJ94494.1"/>
    </source>
</evidence>
<dbReference type="InterPro" id="IPR043148">
    <property type="entry name" value="TagF_C"/>
</dbReference>
<gene>
    <name evidence="1" type="ORF">HMPREF9193_00027</name>
</gene>
<accession>A0ABN0P1W7</accession>
<evidence type="ECO:0000313" key="2">
    <source>
        <dbReference type="Proteomes" id="UP000016649"/>
    </source>
</evidence>
<dbReference type="InterPro" id="IPR007554">
    <property type="entry name" value="Glycerophosphate_synth"/>
</dbReference>
<dbReference type="Pfam" id="PF04464">
    <property type="entry name" value="Glyphos_transf"/>
    <property type="match status" value="1"/>
</dbReference>
<sequence length="411" mass="46279">MLFSVLLGLSATLYFVGKAALIKLKFLIGGKKNGAQVTNSNAGIVLFCEGPQYINLFLPVLEACEKQKIPITYYTGAEHDPALQTPYTYVKSEYIGQGNTAIARLNFLQADVCLMSTPGLDVYQLKRSKGVKHYSHILHAPSDATMYRMFGLDYFDSVLLTGDYQKKDIRLLEQLRRIPEKELVTVGCPYLDVLQQKIEALKQHKAVAHETKNKAQNLTVLVSPSWGKSALLSRYGEKLLDPLVKTGFHIIVRPHPQSKKSEAVLLEGLEKRYKNTANLEWNYQSDNINALSRADIMISDFSGIIFDYAFLREKPFLYINEDIDIRPYDAGDLAETEPPIEAWQFSVLPTIGKKLSEADFTDMGTVISDCVNNADYKAGQKKAKETAWMYQGEGGKRVAEFLINKQRDIQK</sequence>
<proteinExistence type="predicted"/>
<protein>
    <submittedName>
        <fullName evidence="1">CDP-glycerol:poly(Glycerophosphate) glycerophosphotransferase</fullName>
    </submittedName>
</protein>
<dbReference type="Gene3D" id="3.40.50.12580">
    <property type="match status" value="1"/>
</dbReference>
<dbReference type="RefSeq" id="WP_021686000.1">
    <property type="nucleotide sequence ID" value="NZ_KI260552.1"/>
</dbReference>
<dbReference type="SUPFAM" id="SSF53756">
    <property type="entry name" value="UDP-Glycosyltransferase/glycogen phosphorylase"/>
    <property type="match status" value="1"/>
</dbReference>
<reference evidence="1 2" key="1">
    <citation type="submission" date="2013-08" db="EMBL/GenBank/DDBJ databases">
        <authorList>
            <person name="Weinstock G."/>
            <person name="Sodergren E."/>
            <person name="Wylie T."/>
            <person name="Fulton L."/>
            <person name="Fulton R."/>
            <person name="Fronick C."/>
            <person name="O'Laughlin M."/>
            <person name="Godfrey J."/>
            <person name="Miner T."/>
            <person name="Herter B."/>
            <person name="Appelbaum E."/>
            <person name="Cordes M."/>
            <person name="Lek S."/>
            <person name="Wollam A."/>
            <person name="Pepin K.H."/>
            <person name="Palsikar V.B."/>
            <person name="Mitreva M."/>
            <person name="Wilson R.K."/>
        </authorList>
    </citation>
    <scope>NUCLEOTIDE SEQUENCE [LARGE SCALE GENOMIC DNA]</scope>
    <source>
        <strain evidence="1 2">ATCC 700332</strain>
    </source>
</reference>
<name>A0ABN0P1W7_TRELE</name>
<keyword evidence="2" id="KW-1185">Reference proteome</keyword>
<organism evidence="1 2">
    <name type="scientific">Treponema lecithinolyticum ATCC 700332</name>
    <dbReference type="NCBI Taxonomy" id="1321815"/>
    <lineage>
        <taxon>Bacteria</taxon>
        <taxon>Pseudomonadati</taxon>
        <taxon>Spirochaetota</taxon>
        <taxon>Spirochaetia</taxon>
        <taxon>Spirochaetales</taxon>
        <taxon>Treponemataceae</taxon>
        <taxon>Treponema</taxon>
    </lineage>
</organism>
<dbReference type="Proteomes" id="UP000016649">
    <property type="component" value="Unassembled WGS sequence"/>
</dbReference>
<dbReference type="EMBL" id="AWVH01000002">
    <property type="protein sequence ID" value="ERJ94494.1"/>
    <property type="molecule type" value="Genomic_DNA"/>
</dbReference>
<comment type="caution">
    <text evidence="1">The sequence shown here is derived from an EMBL/GenBank/DDBJ whole genome shotgun (WGS) entry which is preliminary data.</text>
</comment>